<organism evidence="2 3">
    <name type="scientific">Toxocara canis</name>
    <name type="common">Canine roundworm</name>
    <dbReference type="NCBI Taxonomy" id="6265"/>
    <lineage>
        <taxon>Eukaryota</taxon>
        <taxon>Metazoa</taxon>
        <taxon>Ecdysozoa</taxon>
        <taxon>Nematoda</taxon>
        <taxon>Chromadorea</taxon>
        <taxon>Rhabditida</taxon>
        <taxon>Spirurina</taxon>
        <taxon>Ascaridomorpha</taxon>
        <taxon>Ascaridoidea</taxon>
        <taxon>Toxocaridae</taxon>
        <taxon>Toxocara</taxon>
    </lineage>
</organism>
<dbReference type="EMBL" id="JPKZ01001765">
    <property type="protein sequence ID" value="KHN80112.1"/>
    <property type="molecule type" value="Genomic_DNA"/>
</dbReference>
<evidence type="ECO:0000313" key="3">
    <source>
        <dbReference type="Proteomes" id="UP000031036"/>
    </source>
</evidence>
<comment type="caution">
    <text evidence="2">The sequence shown here is derived from an EMBL/GenBank/DDBJ whole genome shotgun (WGS) entry which is preliminary data.</text>
</comment>
<feature type="compositionally biased region" description="Low complexity" evidence="1">
    <location>
        <begin position="74"/>
        <end position="89"/>
    </location>
</feature>
<accession>A0A0B2VFD5</accession>
<feature type="non-terminal residue" evidence="2">
    <location>
        <position position="1"/>
    </location>
</feature>
<name>A0A0B2VFD5_TOXCA</name>
<proteinExistence type="predicted"/>
<gene>
    <name evidence="2" type="ORF">Tcan_12304</name>
</gene>
<sequence>SLTTSSYSTDLSSDFSEFRRCALPSSRRNCAPPLVLPEMSDSDAEQSVFSEVALPEYEGRRSPNRGSRPLARRSQISSISEHTSPSSASSRDHSENMSAFSLASLIYVSL</sequence>
<reference evidence="2 3" key="1">
    <citation type="submission" date="2014-11" db="EMBL/GenBank/DDBJ databases">
        <title>Genetic blueprint of the zoonotic pathogen Toxocara canis.</title>
        <authorList>
            <person name="Zhu X.-Q."/>
            <person name="Korhonen P.K."/>
            <person name="Cai H."/>
            <person name="Young N.D."/>
            <person name="Nejsum P."/>
            <person name="von Samson-Himmelstjerna G."/>
            <person name="Boag P.R."/>
            <person name="Tan P."/>
            <person name="Li Q."/>
            <person name="Min J."/>
            <person name="Yang Y."/>
            <person name="Wang X."/>
            <person name="Fang X."/>
            <person name="Hall R.S."/>
            <person name="Hofmann A."/>
            <person name="Sternberg P.W."/>
            <person name="Jex A.R."/>
            <person name="Gasser R.B."/>
        </authorList>
    </citation>
    <scope>NUCLEOTIDE SEQUENCE [LARGE SCALE GENOMIC DNA]</scope>
    <source>
        <strain evidence="2">PN_DK_2014</strain>
    </source>
</reference>
<feature type="region of interest" description="Disordered" evidence="1">
    <location>
        <begin position="32"/>
        <end position="95"/>
    </location>
</feature>
<dbReference type="Proteomes" id="UP000031036">
    <property type="component" value="Unassembled WGS sequence"/>
</dbReference>
<dbReference type="STRING" id="6265.A0A0B2VFD5"/>
<evidence type="ECO:0000313" key="2">
    <source>
        <dbReference type="EMBL" id="KHN80112.1"/>
    </source>
</evidence>
<evidence type="ECO:0000256" key="1">
    <source>
        <dbReference type="SAM" id="MobiDB-lite"/>
    </source>
</evidence>
<dbReference type="AlphaFoldDB" id="A0A0B2VFD5"/>
<protein>
    <submittedName>
        <fullName evidence="2">Uncharacterized protein</fullName>
    </submittedName>
</protein>
<keyword evidence="3" id="KW-1185">Reference proteome</keyword>